<evidence type="ECO:0000256" key="6">
    <source>
        <dbReference type="ARBA" id="ARBA00023146"/>
    </source>
</evidence>
<dbReference type="PROSITE" id="PS00178">
    <property type="entry name" value="AA_TRNA_LIGASE_I"/>
    <property type="match status" value="1"/>
</dbReference>
<dbReference type="AlphaFoldDB" id="A0A326RSV5"/>
<dbReference type="Gene3D" id="3.40.50.620">
    <property type="entry name" value="HUPs"/>
    <property type="match status" value="1"/>
</dbReference>
<proteinExistence type="inferred from homology"/>
<comment type="similarity">
    <text evidence="7">Belongs to the class-I aminoacyl-tRNA synthetase family.</text>
</comment>
<keyword evidence="1 7" id="KW-0436">Ligase</keyword>
<dbReference type="SUPFAM" id="SSF52374">
    <property type="entry name" value="Nucleotidylyl transferase"/>
    <property type="match status" value="1"/>
</dbReference>
<feature type="domain" description="Glutamyl/glutaminyl-tRNA synthetase class Ib catalytic" evidence="8">
    <location>
        <begin position="6"/>
        <end position="119"/>
    </location>
</feature>
<gene>
    <name evidence="9" type="ORF">CLV31_10547</name>
</gene>
<dbReference type="EMBL" id="QKTX01000005">
    <property type="protein sequence ID" value="PZV83824.1"/>
    <property type="molecule type" value="Genomic_DNA"/>
</dbReference>
<comment type="caution">
    <text evidence="9">The sequence shown here is derived from an EMBL/GenBank/DDBJ whole genome shotgun (WGS) entry which is preliminary data.</text>
</comment>
<dbReference type="InterPro" id="IPR000924">
    <property type="entry name" value="Glu/Gln-tRNA-synth"/>
</dbReference>
<dbReference type="GO" id="GO:0006424">
    <property type="term" value="P:glutamyl-tRNA aminoacylation"/>
    <property type="evidence" value="ECO:0007669"/>
    <property type="project" value="TreeGrafter"/>
</dbReference>
<dbReference type="InterPro" id="IPR020058">
    <property type="entry name" value="Glu/Gln-tRNA-synth_Ib_cat-dom"/>
</dbReference>
<evidence type="ECO:0000313" key="9">
    <source>
        <dbReference type="EMBL" id="PZV83824.1"/>
    </source>
</evidence>
<keyword evidence="5 7" id="KW-0067">ATP-binding</keyword>
<dbReference type="InterPro" id="IPR001412">
    <property type="entry name" value="aa-tRNA-synth_I_CS"/>
</dbReference>
<accession>A0A326RSV5</accession>
<dbReference type="GO" id="GO:0004818">
    <property type="term" value="F:glutamate-tRNA ligase activity"/>
    <property type="evidence" value="ECO:0007669"/>
    <property type="project" value="TreeGrafter"/>
</dbReference>
<evidence type="ECO:0000259" key="8">
    <source>
        <dbReference type="Pfam" id="PF00749"/>
    </source>
</evidence>
<dbReference type="GO" id="GO:0005829">
    <property type="term" value="C:cytosol"/>
    <property type="evidence" value="ECO:0007669"/>
    <property type="project" value="TreeGrafter"/>
</dbReference>
<dbReference type="GO" id="GO:0005524">
    <property type="term" value="F:ATP binding"/>
    <property type="evidence" value="ECO:0007669"/>
    <property type="project" value="UniProtKB-KW"/>
</dbReference>
<evidence type="ECO:0000256" key="7">
    <source>
        <dbReference type="RuleBase" id="RU363037"/>
    </source>
</evidence>
<organism evidence="9 10">
    <name type="scientific">Algoriphagus aquaeductus</name>
    <dbReference type="NCBI Taxonomy" id="475299"/>
    <lineage>
        <taxon>Bacteria</taxon>
        <taxon>Pseudomonadati</taxon>
        <taxon>Bacteroidota</taxon>
        <taxon>Cytophagia</taxon>
        <taxon>Cytophagales</taxon>
        <taxon>Cyclobacteriaceae</taxon>
        <taxon>Algoriphagus</taxon>
    </lineage>
</organism>
<evidence type="ECO:0000313" key="10">
    <source>
        <dbReference type="Proteomes" id="UP000248917"/>
    </source>
</evidence>
<evidence type="ECO:0000256" key="5">
    <source>
        <dbReference type="ARBA" id="ARBA00022840"/>
    </source>
</evidence>
<sequence>MKFTLTRIAPTPSGFLHLGNAFSFLLTQAIAKKSGAKILLRIDDLDRERYRSEYVQDIFDSLDFLEIPIDQGPKSLEELESEWSQVHRMSLYDQALENLRQTKRVFACDCSRNKIQQMDSRGYYLGQCLDRRIPLDRPETAWRINTLDSDFISFTEYPQGKKTDLIPEETAFYIVRKKDKLPAYHLTSVVDDIHFGVDLVVRGIDLYPSTLAQLDLAGHLGKESFGQITFLHHELIRGENQSKLSKSTGATSIQFLRRDGKKLRDIYLILAKMNGKEVEFLETEDLNLVLGI</sequence>
<keyword evidence="2" id="KW-0479">Metal-binding</keyword>
<protein>
    <submittedName>
        <fullName evidence="9">Glutamyl-tRNA synthetase</fullName>
    </submittedName>
</protein>
<evidence type="ECO:0000256" key="4">
    <source>
        <dbReference type="ARBA" id="ARBA00022833"/>
    </source>
</evidence>
<dbReference type="PRINTS" id="PR00987">
    <property type="entry name" value="TRNASYNTHGLU"/>
</dbReference>
<dbReference type="Pfam" id="PF00749">
    <property type="entry name" value="tRNA-synt_1c"/>
    <property type="match status" value="2"/>
</dbReference>
<feature type="domain" description="Glutamyl/glutaminyl-tRNA synthetase class Ib catalytic" evidence="8">
    <location>
        <begin position="169"/>
        <end position="261"/>
    </location>
</feature>
<keyword evidence="7" id="KW-0648">Protein biosynthesis</keyword>
<keyword evidence="6 7" id="KW-0030">Aminoacyl-tRNA synthetase</keyword>
<dbReference type="PANTHER" id="PTHR43311:SF1">
    <property type="entry name" value="GLUTAMYL-Q TRNA(ASP) SYNTHETASE"/>
    <property type="match status" value="1"/>
</dbReference>
<evidence type="ECO:0000256" key="3">
    <source>
        <dbReference type="ARBA" id="ARBA00022741"/>
    </source>
</evidence>
<dbReference type="PANTHER" id="PTHR43311">
    <property type="entry name" value="GLUTAMATE--TRNA LIGASE"/>
    <property type="match status" value="1"/>
</dbReference>
<dbReference type="InterPro" id="IPR014729">
    <property type="entry name" value="Rossmann-like_a/b/a_fold"/>
</dbReference>
<keyword evidence="10" id="KW-1185">Reference proteome</keyword>
<keyword evidence="3 7" id="KW-0547">Nucleotide-binding</keyword>
<dbReference type="Proteomes" id="UP000248917">
    <property type="component" value="Unassembled WGS sequence"/>
</dbReference>
<dbReference type="RefSeq" id="WP_111392441.1">
    <property type="nucleotide sequence ID" value="NZ_QKTX01000005.1"/>
</dbReference>
<keyword evidence="4" id="KW-0862">Zinc</keyword>
<evidence type="ECO:0000256" key="1">
    <source>
        <dbReference type="ARBA" id="ARBA00022598"/>
    </source>
</evidence>
<evidence type="ECO:0000256" key="2">
    <source>
        <dbReference type="ARBA" id="ARBA00022723"/>
    </source>
</evidence>
<reference evidence="9 10" key="1">
    <citation type="submission" date="2018-06" db="EMBL/GenBank/DDBJ databases">
        <title>Genomic Encyclopedia of Archaeal and Bacterial Type Strains, Phase II (KMG-II): from individual species to whole genera.</title>
        <authorList>
            <person name="Goeker M."/>
        </authorList>
    </citation>
    <scope>NUCLEOTIDE SEQUENCE [LARGE SCALE GENOMIC DNA]</scope>
    <source>
        <strain evidence="9 10">T4</strain>
    </source>
</reference>
<name>A0A326RSV5_9BACT</name>
<dbReference type="OrthoDB" id="9807503at2"/>
<dbReference type="InterPro" id="IPR049940">
    <property type="entry name" value="GluQ/Sye"/>
</dbReference>